<gene>
    <name evidence="5" type="ORF">MPC4_200064</name>
</gene>
<comment type="similarity">
    <text evidence="1">Belongs to the virb1 family.</text>
</comment>
<accession>A0A8B6M795</accession>
<keyword evidence="6" id="KW-1185">Reference proteome</keyword>
<feature type="compositionally biased region" description="Low complexity" evidence="2">
    <location>
        <begin position="446"/>
        <end position="463"/>
    </location>
</feature>
<feature type="domain" description="Transglycosylase SLT" evidence="4">
    <location>
        <begin position="33"/>
        <end position="124"/>
    </location>
</feature>
<evidence type="ECO:0000313" key="6">
    <source>
        <dbReference type="Proteomes" id="UP000485880"/>
    </source>
</evidence>
<dbReference type="EMBL" id="CABFMQ020000077">
    <property type="protein sequence ID" value="VTZ50180.1"/>
    <property type="molecule type" value="Genomic_DNA"/>
</dbReference>
<dbReference type="CDD" id="cd00254">
    <property type="entry name" value="LT-like"/>
    <property type="match status" value="1"/>
</dbReference>
<sequence>MRRICLGLSIATLACSFGFAETPEHPASYDEFIAKQAEKHGVPERLVHRIVMRESRYNPRLVHNHCFGLMQIKYGTARSMGYKGAPQGLLDPKINMTYAIPYLSNAYRVAEGDEDRAVALFAGGYYYAAKRKQLLTELRTAESPPAVAEAPPAPPPAPANPVNGLFAFLQGGAPSSSAPQMSTPAPATELASTSSVGVSVSPAPPANAPICDPAVASLAQDGAAPSPQLAETTKESLEAAPNALPGKRHEKAIVKVAHKPAAKKGVAIASVAPVAGTVDSAPKRLEATQDLASPAAPSSVAKTSDKTAAPKIAHKPATKTAIAVASAEPSAQPPEPSKAANHPAPKAQDAKGHAKSTAAAISPVQSDAQSPSNAGEASKSSTEPTPSSQVTRSHDKTAAKAASLKIAHKPPAKTAIAVASSEPSAQPPEPSKVAIHPAPKAKGHAKAAAAAATKTAAAQAETQSAKEPEGAK</sequence>
<evidence type="ECO:0000256" key="3">
    <source>
        <dbReference type="SAM" id="SignalP"/>
    </source>
</evidence>
<feature type="signal peptide" evidence="3">
    <location>
        <begin position="1"/>
        <end position="20"/>
    </location>
</feature>
<dbReference type="RefSeq" id="WP_174512319.1">
    <property type="nucleotide sequence ID" value="NZ_CABFMQ020000077.1"/>
</dbReference>
<reference evidence="5 6" key="1">
    <citation type="submission" date="2019-05" db="EMBL/GenBank/DDBJ databases">
        <authorList>
            <person name="Farhan Ul Haque M."/>
        </authorList>
    </citation>
    <scope>NUCLEOTIDE SEQUENCE [LARGE SCALE GENOMIC DNA]</scope>
    <source>
        <strain evidence="5">2</strain>
    </source>
</reference>
<name>A0A8B6M795_METTU</name>
<proteinExistence type="inferred from homology"/>
<feature type="chain" id="PRO_5033038350" evidence="3">
    <location>
        <begin position="21"/>
        <end position="472"/>
    </location>
</feature>
<keyword evidence="3" id="KW-0732">Signal</keyword>
<evidence type="ECO:0000313" key="5">
    <source>
        <dbReference type="EMBL" id="VTZ50180.1"/>
    </source>
</evidence>
<dbReference type="PROSITE" id="PS51257">
    <property type="entry name" value="PROKAR_LIPOPROTEIN"/>
    <property type="match status" value="1"/>
</dbReference>
<evidence type="ECO:0000259" key="4">
    <source>
        <dbReference type="Pfam" id="PF01464"/>
    </source>
</evidence>
<feature type="compositionally biased region" description="Polar residues" evidence="2">
    <location>
        <begin position="363"/>
        <end position="391"/>
    </location>
</feature>
<dbReference type="Pfam" id="PF01464">
    <property type="entry name" value="SLT"/>
    <property type="match status" value="1"/>
</dbReference>
<dbReference type="Gene3D" id="1.10.530.10">
    <property type="match status" value="1"/>
</dbReference>
<dbReference type="InterPro" id="IPR008258">
    <property type="entry name" value="Transglycosylase_SLT_dom_1"/>
</dbReference>
<dbReference type="SUPFAM" id="SSF53955">
    <property type="entry name" value="Lysozyme-like"/>
    <property type="match status" value="1"/>
</dbReference>
<dbReference type="InterPro" id="IPR023346">
    <property type="entry name" value="Lysozyme-like_dom_sf"/>
</dbReference>
<dbReference type="AlphaFoldDB" id="A0A8B6M795"/>
<comment type="caution">
    <text evidence="5">The sequence shown here is derived from an EMBL/GenBank/DDBJ whole genome shotgun (WGS) entry which is preliminary data.</text>
</comment>
<protein>
    <submittedName>
        <fullName evidence="5">Lytic transglycosylase catalytic</fullName>
    </submittedName>
</protein>
<evidence type="ECO:0000256" key="1">
    <source>
        <dbReference type="ARBA" id="ARBA00009387"/>
    </source>
</evidence>
<organism evidence="5 6">
    <name type="scientific">Methylocella tundrae</name>
    <dbReference type="NCBI Taxonomy" id="227605"/>
    <lineage>
        <taxon>Bacteria</taxon>
        <taxon>Pseudomonadati</taxon>
        <taxon>Pseudomonadota</taxon>
        <taxon>Alphaproteobacteria</taxon>
        <taxon>Hyphomicrobiales</taxon>
        <taxon>Beijerinckiaceae</taxon>
        <taxon>Methylocella</taxon>
    </lineage>
</organism>
<feature type="region of interest" description="Disordered" evidence="2">
    <location>
        <begin position="289"/>
        <end position="472"/>
    </location>
</feature>
<dbReference type="Proteomes" id="UP000485880">
    <property type="component" value="Unassembled WGS sequence"/>
</dbReference>
<evidence type="ECO:0000256" key="2">
    <source>
        <dbReference type="SAM" id="MobiDB-lite"/>
    </source>
</evidence>